<comment type="caution">
    <text evidence="1">The sequence shown here is derived from an EMBL/GenBank/DDBJ whole genome shotgun (WGS) entry which is preliminary data.</text>
</comment>
<evidence type="ECO:0000313" key="2">
    <source>
        <dbReference type="Proteomes" id="UP000433737"/>
    </source>
</evidence>
<name>A0AAX3J909_9GAMM</name>
<dbReference type="EMBL" id="CABWMH010000018">
    <property type="protein sequence ID" value="VXC22449.1"/>
    <property type="molecule type" value="Genomic_DNA"/>
</dbReference>
<organism evidence="1 2">
    <name type="scientific">Pantoea brenneri</name>
    <dbReference type="NCBI Taxonomy" id="472694"/>
    <lineage>
        <taxon>Bacteria</taxon>
        <taxon>Pseudomonadati</taxon>
        <taxon>Pseudomonadota</taxon>
        <taxon>Gammaproteobacteria</taxon>
        <taxon>Enterobacterales</taxon>
        <taxon>Erwiniaceae</taxon>
        <taxon>Pantoea</taxon>
    </lineage>
</organism>
<dbReference type="RefSeq" id="WP_159223954.1">
    <property type="nucleotide sequence ID" value="NZ_JAOCKV010000029.1"/>
</dbReference>
<protein>
    <recommendedName>
        <fullName evidence="3">DUF4865 domain-containing protein</fullName>
    </recommendedName>
</protein>
<evidence type="ECO:0008006" key="3">
    <source>
        <dbReference type="Google" id="ProtNLM"/>
    </source>
</evidence>
<dbReference type="Proteomes" id="UP000433737">
    <property type="component" value="Unassembled WGS sequence"/>
</dbReference>
<proteinExistence type="predicted"/>
<dbReference type="Pfam" id="PF16157">
    <property type="entry name" value="DUF4865"/>
    <property type="match status" value="1"/>
</dbReference>
<dbReference type="AlphaFoldDB" id="A0AAX3J909"/>
<reference evidence="1 2" key="1">
    <citation type="submission" date="2019-10" db="EMBL/GenBank/DDBJ databases">
        <authorList>
            <person name="Karimi E."/>
        </authorList>
    </citation>
    <scope>NUCLEOTIDE SEQUENCE [LARGE SCALE GENOMIC DNA]</scope>
    <source>
        <strain evidence="1">Pantoea sp. 111</strain>
    </source>
</reference>
<evidence type="ECO:0000313" key="1">
    <source>
        <dbReference type="EMBL" id="VXC22449.1"/>
    </source>
</evidence>
<accession>A0AAX3J909</accession>
<sequence length="178" mass="20009">MIVMHYRFTLPADYPMATIEQRIRLNGARLDGFPGLIAKAYLYARLDDDQLAVAENRYAPLYFWQHASALQQFLQSAGFQRLVDDFGWPVIESWLALNGDTLPASLEQARFITLRRWPIVPHINLADLAQHTGFSAWDVSRWQGLSVTASAVPSADEPEVYRIGYLARGAVASGDQRG</sequence>
<gene>
    <name evidence="1" type="ORF">PANT111_250070</name>
</gene>
<dbReference type="InterPro" id="IPR032349">
    <property type="entry name" value="DUF4865"/>
</dbReference>